<reference evidence="2" key="1">
    <citation type="journal article" date="2022" name="Mol. Ecol. Resour.">
        <title>The genomes of chicory, endive, great burdock and yacon provide insights into Asteraceae palaeo-polyploidization history and plant inulin production.</title>
        <authorList>
            <person name="Fan W."/>
            <person name="Wang S."/>
            <person name="Wang H."/>
            <person name="Wang A."/>
            <person name="Jiang F."/>
            <person name="Liu H."/>
            <person name="Zhao H."/>
            <person name="Xu D."/>
            <person name="Zhang Y."/>
        </authorList>
    </citation>
    <scope>NUCLEOTIDE SEQUENCE [LARGE SCALE GENOMIC DNA]</scope>
    <source>
        <strain evidence="2">cv. Yunnan</strain>
    </source>
</reference>
<evidence type="ECO:0000313" key="2">
    <source>
        <dbReference type="Proteomes" id="UP001056120"/>
    </source>
</evidence>
<reference evidence="1 2" key="2">
    <citation type="journal article" date="2022" name="Mol. Ecol. Resour.">
        <title>The genomes of chicory, endive, great burdock and yacon provide insights into Asteraceae paleo-polyploidization history and plant inulin production.</title>
        <authorList>
            <person name="Fan W."/>
            <person name="Wang S."/>
            <person name="Wang H."/>
            <person name="Wang A."/>
            <person name="Jiang F."/>
            <person name="Liu H."/>
            <person name="Zhao H."/>
            <person name="Xu D."/>
            <person name="Zhang Y."/>
        </authorList>
    </citation>
    <scope>NUCLEOTIDE SEQUENCE [LARGE SCALE GENOMIC DNA]</scope>
    <source>
        <strain evidence="2">cv. Yunnan</strain>
        <tissue evidence="1">Leaves</tissue>
    </source>
</reference>
<protein>
    <submittedName>
        <fullName evidence="1">Uncharacterized protein</fullName>
    </submittedName>
</protein>
<accession>A0ACB9A2S4</accession>
<comment type="caution">
    <text evidence="1">The sequence shown here is derived from an EMBL/GenBank/DDBJ whole genome shotgun (WGS) entry which is preliminary data.</text>
</comment>
<proteinExistence type="predicted"/>
<dbReference type="Proteomes" id="UP001056120">
    <property type="component" value="Linkage Group LG25"/>
</dbReference>
<keyword evidence="2" id="KW-1185">Reference proteome</keyword>
<sequence length="91" mass="10696">MIYTSKHPFNYHNLHRRLSDFLPFIPSFDSYRTCCHNLEVFIWTILGSVILIYRLGFYNEEAIVICGFSDEDICYCMQIVICGSKTLNPFT</sequence>
<gene>
    <name evidence="1" type="ORF">L1987_74726</name>
</gene>
<dbReference type="EMBL" id="CM042042">
    <property type="protein sequence ID" value="KAI3704504.1"/>
    <property type="molecule type" value="Genomic_DNA"/>
</dbReference>
<organism evidence="1 2">
    <name type="scientific">Smallanthus sonchifolius</name>
    <dbReference type="NCBI Taxonomy" id="185202"/>
    <lineage>
        <taxon>Eukaryota</taxon>
        <taxon>Viridiplantae</taxon>
        <taxon>Streptophyta</taxon>
        <taxon>Embryophyta</taxon>
        <taxon>Tracheophyta</taxon>
        <taxon>Spermatophyta</taxon>
        <taxon>Magnoliopsida</taxon>
        <taxon>eudicotyledons</taxon>
        <taxon>Gunneridae</taxon>
        <taxon>Pentapetalae</taxon>
        <taxon>asterids</taxon>
        <taxon>campanulids</taxon>
        <taxon>Asterales</taxon>
        <taxon>Asteraceae</taxon>
        <taxon>Asteroideae</taxon>
        <taxon>Heliantheae alliance</taxon>
        <taxon>Millerieae</taxon>
        <taxon>Smallanthus</taxon>
    </lineage>
</organism>
<evidence type="ECO:0000313" key="1">
    <source>
        <dbReference type="EMBL" id="KAI3704504.1"/>
    </source>
</evidence>
<name>A0ACB9A2S4_9ASTR</name>